<dbReference type="PANTHER" id="PTHR30050">
    <property type="entry name" value="CHROMOSOMAL REPLICATION INITIATOR PROTEIN DNAA"/>
    <property type="match status" value="1"/>
</dbReference>
<dbReference type="CDD" id="cd06571">
    <property type="entry name" value="Bac_DnaA_C"/>
    <property type="match status" value="1"/>
</dbReference>
<dbReference type="GO" id="GO:0005524">
    <property type="term" value="F:ATP binding"/>
    <property type="evidence" value="ECO:0007669"/>
    <property type="project" value="InterPro"/>
</dbReference>
<dbReference type="GO" id="GO:0006270">
    <property type="term" value="P:DNA replication initiation"/>
    <property type="evidence" value="ECO:0007669"/>
    <property type="project" value="InterPro"/>
</dbReference>
<dbReference type="GO" id="GO:0006275">
    <property type="term" value="P:regulation of DNA replication"/>
    <property type="evidence" value="ECO:0007669"/>
    <property type="project" value="InterPro"/>
</dbReference>
<dbReference type="GO" id="GO:0003688">
    <property type="term" value="F:DNA replication origin binding"/>
    <property type="evidence" value="ECO:0007669"/>
    <property type="project" value="TreeGrafter"/>
</dbReference>
<keyword evidence="3" id="KW-1185">Reference proteome</keyword>
<organism evidence="2 3">
    <name type="scientific">Candidatus Afipia apatlaquensis</name>
    <dbReference type="NCBI Taxonomy" id="2712852"/>
    <lineage>
        <taxon>Bacteria</taxon>
        <taxon>Pseudomonadati</taxon>
        <taxon>Pseudomonadota</taxon>
        <taxon>Alphaproteobacteria</taxon>
        <taxon>Hyphomicrobiales</taxon>
        <taxon>Nitrobacteraceae</taxon>
        <taxon>Afipia</taxon>
    </lineage>
</organism>
<proteinExistence type="predicted"/>
<gene>
    <name evidence="2" type="ORF">G4V63_32860</name>
</gene>
<dbReference type="AlphaFoldDB" id="A0A7C9RLM7"/>
<evidence type="ECO:0000313" key="3">
    <source>
        <dbReference type="Proteomes" id="UP000480266"/>
    </source>
</evidence>
<dbReference type="PANTHER" id="PTHR30050:SF2">
    <property type="entry name" value="CHROMOSOMAL REPLICATION INITIATOR PROTEIN DNAA"/>
    <property type="match status" value="1"/>
</dbReference>
<dbReference type="SUPFAM" id="SSF48295">
    <property type="entry name" value="TrpR-like"/>
    <property type="match status" value="1"/>
</dbReference>
<dbReference type="GO" id="GO:0005886">
    <property type="term" value="C:plasma membrane"/>
    <property type="evidence" value="ECO:0007669"/>
    <property type="project" value="TreeGrafter"/>
</dbReference>
<dbReference type="InterPro" id="IPR013159">
    <property type="entry name" value="DnaA_C"/>
</dbReference>
<protein>
    <recommendedName>
        <fullName evidence="1">Chromosomal replication initiator DnaA C-terminal domain-containing protein</fullName>
    </recommendedName>
</protein>
<dbReference type="SMART" id="SM00760">
    <property type="entry name" value="Bac_DnaA_C"/>
    <property type="match status" value="1"/>
</dbReference>
<dbReference type="InterPro" id="IPR010921">
    <property type="entry name" value="Trp_repressor/repl_initiator"/>
</dbReference>
<dbReference type="EMBL" id="JAAMRR010001690">
    <property type="protein sequence ID" value="NGX99801.1"/>
    <property type="molecule type" value="Genomic_DNA"/>
</dbReference>
<accession>A0A7C9RLM7</accession>
<dbReference type="Gene3D" id="1.10.1750.10">
    <property type="match status" value="1"/>
</dbReference>
<feature type="domain" description="Chromosomal replication initiator DnaA C-terminal" evidence="1">
    <location>
        <begin position="25"/>
        <end position="90"/>
    </location>
</feature>
<comment type="caution">
    <text evidence="2">The sequence shown here is derived from an EMBL/GenBank/DDBJ whole genome shotgun (WGS) entry which is preliminary data.</text>
</comment>
<sequence>MHLQTNSSTFFADAWKLLGDDSGIGIRDIQDAVCGYFNLTRVQLLSNRRTPDIVVPRNIAIYLCRDLSGKSYPQIGAAFGKRDHTTMMSG</sequence>
<feature type="non-terminal residue" evidence="2">
    <location>
        <position position="90"/>
    </location>
</feature>
<evidence type="ECO:0000259" key="1">
    <source>
        <dbReference type="SMART" id="SM00760"/>
    </source>
</evidence>
<reference evidence="2" key="1">
    <citation type="submission" date="2020-02" db="EMBL/GenBank/DDBJ databases">
        <title>Draft genome sequence of Candidatus Afipia apatlaquensis IBT-C3, a potential strain for decolorization of textile dyes.</title>
        <authorList>
            <person name="Sanchez-Reyes A."/>
            <person name="Breton-Deval L."/>
            <person name="Mangelson H."/>
            <person name="Sanchez-Flores A."/>
        </authorList>
    </citation>
    <scope>NUCLEOTIDE SEQUENCE [LARGE SCALE GENOMIC DNA]</scope>
    <source>
        <strain evidence="2">IBT-C3</strain>
    </source>
</reference>
<evidence type="ECO:0000313" key="2">
    <source>
        <dbReference type="EMBL" id="NGX99801.1"/>
    </source>
</evidence>
<dbReference type="Proteomes" id="UP000480266">
    <property type="component" value="Unassembled WGS sequence"/>
</dbReference>
<dbReference type="Pfam" id="PF08299">
    <property type="entry name" value="Bac_DnaA_C"/>
    <property type="match status" value="1"/>
</dbReference>
<name>A0A7C9RLM7_9BRAD</name>